<dbReference type="EMBL" id="NCKU01000702">
    <property type="protein sequence ID" value="RWS14504.1"/>
    <property type="molecule type" value="Genomic_DNA"/>
</dbReference>
<proteinExistence type="predicted"/>
<dbReference type="GO" id="GO:0005874">
    <property type="term" value="C:microtubule"/>
    <property type="evidence" value="ECO:0007669"/>
    <property type="project" value="InterPro"/>
</dbReference>
<name>A0A3S3Q5U9_9ACAR</name>
<feature type="domain" description="N-acetyltransferase" evidence="3">
    <location>
        <begin position="1"/>
        <end position="48"/>
    </location>
</feature>
<sequence>MLNHENIKPKKCAIDRPTDAMLSFLSKNFALKNPLKQHNHFVIFDGFFA</sequence>
<protein>
    <submittedName>
        <fullName evidence="4">Alpha-tubulin N-acetyltransferase-like isoform X2</fullName>
    </submittedName>
</protein>
<dbReference type="Gene3D" id="3.40.630.30">
    <property type="match status" value="1"/>
</dbReference>
<dbReference type="STRING" id="1965070.A0A3S3Q5U9"/>
<accession>A0A3S3Q5U9</accession>
<gene>
    <name evidence="4" type="ORF">B4U79_04612</name>
</gene>
<reference evidence="4 5" key="1">
    <citation type="journal article" date="2018" name="Gigascience">
        <title>Genomes of trombidid mites reveal novel predicted allergens and laterally-transferred genes associated with secondary metabolism.</title>
        <authorList>
            <person name="Dong X."/>
            <person name="Chaisiri K."/>
            <person name="Xia D."/>
            <person name="Armstrong S.D."/>
            <person name="Fang Y."/>
            <person name="Donnelly M.J."/>
            <person name="Kadowaki T."/>
            <person name="McGarry J.W."/>
            <person name="Darby A.C."/>
            <person name="Makepeace B.L."/>
        </authorList>
    </citation>
    <scope>NUCLEOTIDE SEQUENCE [LARGE SCALE GENOMIC DNA]</scope>
    <source>
        <strain evidence="4">UoL-WK</strain>
    </source>
</reference>
<evidence type="ECO:0000256" key="2">
    <source>
        <dbReference type="ARBA" id="ARBA00023315"/>
    </source>
</evidence>
<comment type="caution">
    <text evidence="4">The sequence shown here is derived from an EMBL/GenBank/DDBJ whole genome shotgun (WGS) entry which is preliminary data.</text>
</comment>
<dbReference type="OrthoDB" id="447510at2759"/>
<dbReference type="PANTHER" id="PTHR12327">
    <property type="entry name" value="ALPHA-TUBULIN N-ACETYLTRANSFERASE 1"/>
    <property type="match status" value="1"/>
</dbReference>
<keyword evidence="1 4" id="KW-0808">Transferase</keyword>
<dbReference type="AlphaFoldDB" id="A0A3S3Q5U9"/>
<dbReference type="Proteomes" id="UP000285301">
    <property type="component" value="Unassembled WGS sequence"/>
</dbReference>
<evidence type="ECO:0000259" key="3">
    <source>
        <dbReference type="PROSITE" id="PS51730"/>
    </source>
</evidence>
<evidence type="ECO:0000313" key="4">
    <source>
        <dbReference type="EMBL" id="RWS14504.1"/>
    </source>
</evidence>
<dbReference type="InterPro" id="IPR038746">
    <property type="entry name" value="Atat"/>
</dbReference>
<dbReference type="PROSITE" id="PS51730">
    <property type="entry name" value="GNAT_ATAT"/>
    <property type="match status" value="1"/>
</dbReference>
<organism evidence="4 5">
    <name type="scientific">Dinothrombium tinctorium</name>
    <dbReference type="NCBI Taxonomy" id="1965070"/>
    <lineage>
        <taxon>Eukaryota</taxon>
        <taxon>Metazoa</taxon>
        <taxon>Ecdysozoa</taxon>
        <taxon>Arthropoda</taxon>
        <taxon>Chelicerata</taxon>
        <taxon>Arachnida</taxon>
        <taxon>Acari</taxon>
        <taxon>Acariformes</taxon>
        <taxon>Trombidiformes</taxon>
        <taxon>Prostigmata</taxon>
        <taxon>Anystina</taxon>
        <taxon>Parasitengona</taxon>
        <taxon>Trombidioidea</taxon>
        <taxon>Trombidiidae</taxon>
        <taxon>Dinothrombium</taxon>
    </lineage>
</organism>
<evidence type="ECO:0000313" key="5">
    <source>
        <dbReference type="Proteomes" id="UP000285301"/>
    </source>
</evidence>
<evidence type="ECO:0000256" key="1">
    <source>
        <dbReference type="ARBA" id="ARBA00022679"/>
    </source>
</evidence>
<keyword evidence="5" id="KW-1185">Reference proteome</keyword>
<dbReference type="Pfam" id="PF05301">
    <property type="entry name" value="Acetyltransf_16"/>
    <property type="match status" value="1"/>
</dbReference>
<dbReference type="InterPro" id="IPR007965">
    <property type="entry name" value="GNAT_ATAT"/>
</dbReference>
<dbReference type="PANTHER" id="PTHR12327:SF0">
    <property type="entry name" value="ALPHA-TUBULIN N-ACETYLTRANSFERASE 1"/>
    <property type="match status" value="1"/>
</dbReference>
<keyword evidence="2" id="KW-0012">Acyltransferase</keyword>
<dbReference type="GO" id="GO:0019799">
    <property type="term" value="F:tubulin N-acetyltransferase activity"/>
    <property type="evidence" value="ECO:0007669"/>
    <property type="project" value="InterPro"/>
</dbReference>